<reference evidence="3" key="1">
    <citation type="thesis" date="2021" institute="BYU ScholarsArchive" country="Provo, UT, USA">
        <title>Applications of and Algorithms for Genome Assembly and Genomic Analyses with an Emphasis on Marine Teleosts.</title>
        <authorList>
            <person name="Pickett B.D."/>
        </authorList>
    </citation>
    <scope>NUCLEOTIDE SEQUENCE</scope>
    <source>
        <strain evidence="3">HI-2016</strain>
    </source>
</reference>
<feature type="region of interest" description="Disordered" evidence="1">
    <location>
        <begin position="124"/>
        <end position="155"/>
    </location>
</feature>
<gene>
    <name evidence="3" type="ORF">JZ751_011443</name>
</gene>
<dbReference type="PANTHER" id="PTHR14307">
    <property type="entry name" value="C6ORF47 FAMILY MEMBER"/>
    <property type="match status" value="1"/>
</dbReference>
<proteinExistence type="predicted"/>
<accession>A0A8T2N0W1</accession>
<keyword evidence="2" id="KW-1133">Transmembrane helix</keyword>
<feature type="transmembrane region" description="Helical" evidence="2">
    <location>
        <begin position="243"/>
        <end position="260"/>
    </location>
</feature>
<feature type="compositionally biased region" description="Acidic residues" evidence="1">
    <location>
        <begin position="275"/>
        <end position="292"/>
    </location>
</feature>
<dbReference type="AlphaFoldDB" id="A0A8T2N0W1"/>
<dbReference type="Pfam" id="PF15576">
    <property type="entry name" value="DUF4661"/>
    <property type="match status" value="1"/>
</dbReference>
<evidence type="ECO:0000256" key="1">
    <source>
        <dbReference type="SAM" id="MobiDB-lite"/>
    </source>
</evidence>
<organism evidence="3 4">
    <name type="scientific">Albula glossodonta</name>
    <name type="common">roundjaw bonefish</name>
    <dbReference type="NCBI Taxonomy" id="121402"/>
    <lineage>
        <taxon>Eukaryota</taxon>
        <taxon>Metazoa</taxon>
        <taxon>Chordata</taxon>
        <taxon>Craniata</taxon>
        <taxon>Vertebrata</taxon>
        <taxon>Euteleostomi</taxon>
        <taxon>Actinopterygii</taxon>
        <taxon>Neopterygii</taxon>
        <taxon>Teleostei</taxon>
        <taxon>Albuliformes</taxon>
        <taxon>Albulidae</taxon>
        <taxon>Albula</taxon>
    </lineage>
</organism>
<dbReference type="Proteomes" id="UP000824540">
    <property type="component" value="Unassembled WGS sequence"/>
</dbReference>
<evidence type="ECO:0000256" key="2">
    <source>
        <dbReference type="SAM" id="Phobius"/>
    </source>
</evidence>
<name>A0A8T2N0W1_9TELE</name>
<sequence>MTAVAGRVWGWVRPAFSYRPWGTKPAPKEKEPKSGWGLGGVTAWVWGGRRKDSDSDETMVQYWETDEVFQGTEIKELRSAAKVDSDETAQAAPRWWSRVLPSPYWFWPRVPADTQGFERQQHVGWDQGGWDSDKDGAESDYGTPPPSPTPSSHPASPFRLFARSWKGEVLPEHYEICFNFLRHLFDLFVVGFLWTVSPPVRTLLEMSGCQGALKLWLHGMAMFLVSTVGMAGLLWLIQEYLPQFALVYGIIQALVISVSVRQDVGASEEGREGEQEGEEGGEEQPQEEEESGGEGCQRKPRLKTPRVQRHYELGLRPQHWKTPAQLCVANTFLTTTAERAGGPKITAPGAGRFSVYSSIFTWIFLIFNGIFLPPLLPPQLLCFKV</sequence>
<dbReference type="OrthoDB" id="9950360at2759"/>
<feature type="region of interest" description="Disordered" evidence="1">
    <location>
        <begin position="266"/>
        <end position="301"/>
    </location>
</feature>
<evidence type="ECO:0000313" key="3">
    <source>
        <dbReference type="EMBL" id="KAG9333516.1"/>
    </source>
</evidence>
<dbReference type="EMBL" id="JAFBMS010000194">
    <property type="protein sequence ID" value="KAG9333516.1"/>
    <property type="molecule type" value="Genomic_DNA"/>
</dbReference>
<dbReference type="PANTHER" id="PTHR14307:SF0">
    <property type="entry name" value="SI:CH73-25F10.6"/>
    <property type="match status" value="1"/>
</dbReference>
<keyword evidence="2" id="KW-0812">Transmembrane</keyword>
<feature type="transmembrane region" description="Helical" evidence="2">
    <location>
        <begin position="216"/>
        <end position="237"/>
    </location>
</feature>
<protein>
    <submittedName>
        <fullName evidence="3">Uncharacterized protein</fullName>
    </submittedName>
</protein>
<feature type="transmembrane region" description="Helical" evidence="2">
    <location>
        <begin position="353"/>
        <end position="376"/>
    </location>
</feature>
<keyword evidence="2" id="KW-0472">Membrane</keyword>
<keyword evidence="4" id="KW-1185">Reference proteome</keyword>
<dbReference type="InterPro" id="IPR029073">
    <property type="entry name" value="DUF4661"/>
</dbReference>
<evidence type="ECO:0000313" key="4">
    <source>
        <dbReference type="Proteomes" id="UP000824540"/>
    </source>
</evidence>
<comment type="caution">
    <text evidence="3">The sequence shown here is derived from an EMBL/GenBank/DDBJ whole genome shotgun (WGS) entry which is preliminary data.</text>
</comment>